<dbReference type="GO" id="GO:0000166">
    <property type="term" value="F:nucleotide binding"/>
    <property type="evidence" value="ECO:0007669"/>
    <property type="project" value="InterPro"/>
</dbReference>
<dbReference type="SUPFAM" id="SSF56672">
    <property type="entry name" value="DNA/RNA polymerases"/>
    <property type="match status" value="1"/>
</dbReference>
<protein>
    <recommendedName>
        <fullName evidence="1">Integrase catalytic domain-containing protein</fullName>
    </recommendedName>
</protein>
<reference evidence="2 3" key="1">
    <citation type="submission" date="2019-03" db="EMBL/GenBank/DDBJ databases">
        <title>Single cell metagenomics reveals metabolic interactions within the superorganism composed of flagellate Streblomastix strix and complex community of Bacteroidetes bacteria on its surface.</title>
        <authorList>
            <person name="Treitli S.C."/>
            <person name="Kolisko M."/>
            <person name="Husnik F."/>
            <person name="Keeling P."/>
            <person name="Hampl V."/>
        </authorList>
    </citation>
    <scope>NUCLEOTIDE SEQUENCE [LARGE SCALE GENOMIC DNA]</scope>
    <source>
        <strain evidence="2">ST1C</strain>
    </source>
</reference>
<gene>
    <name evidence="2" type="ORF">EZS28_026033</name>
</gene>
<dbReference type="Gene3D" id="3.30.420.10">
    <property type="entry name" value="Ribonuclease H-like superfamily/Ribonuclease H"/>
    <property type="match status" value="1"/>
</dbReference>
<dbReference type="SUPFAM" id="SSF53098">
    <property type="entry name" value="Ribonuclease H-like"/>
    <property type="match status" value="1"/>
</dbReference>
<evidence type="ECO:0000313" key="2">
    <source>
        <dbReference type="EMBL" id="KAA6378440.1"/>
    </source>
</evidence>
<proteinExistence type="predicted"/>
<feature type="non-terminal residue" evidence="2">
    <location>
        <position position="1182"/>
    </location>
</feature>
<accession>A0A5J4V7Q7</accession>
<dbReference type="PROSITE" id="PS00116">
    <property type="entry name" value="DNA_POLYMERASE_B"/>
    <property type="match status" value="1"/>
</dbReference>
<dbReference type="GO" id="GO:0003676">
    <property type="term" value="F:nucleic acid binding"/>
    <property type="evidence" value="ECO:0007669"/>
    <property type="project" value="InterPro"/>
</dbReference>
<dbReference type="InterPro" id="IPR043502">
    <property type="entry name" value="DNA/RNA_pol_sf"/>
</dbReference>
<dbReference type="Proteomes" id="UP000324800">
    <property type="component" value="Unassembled WGS sequence"/>
</dbReference>
<dbReference type="InterPro" id="IPR012337">
    <property type="entry name" value="RNaseH-like_sf"/>
</dbReference>
<dbReference type="InterPro" id="IPR001584">
    <property type="entry name" value="Integrase_cat-core"/>
</dbReference>
<organism evidence="2 3">
    <name type="scientific">Streblomastix strix</name>
    <dbReference type="NCBI Taxonomy" id="222440"/>
    <lineage>
        <taxon>Eukaryota</taxon>
        <taxon>Metamonada</taxon>
        <taxon>Preaxostyla</taxon>
        <taxon>Oxymonadida</taxon>
        <taxon>Streblomastigidae</taxon>
        <taxon>Streblomastix</taxon>
    </lineage>
</organism>
<evidence type="ECO:0000313" key="3">
    <source>
        <dbReference type="Proteomes" id="UP000324800"/>
    </source>
</evidence>
<dbReference type="AlphaFoldDB" id="A0A5J4V7Q7"/>
<dbReference type="GO" id="GO:0015074">
    <property type="term" value="P:DNA integration"/>
    <property type="evidence" value="ECO:0007669"/>
    <property type="project" value="InterPro"/>
</dbReference>
<dbReference type="EMBL" id="SNRW01009143">
    <property type="protein sequence ID" value="KAA6378440.1"/>
    <property type="molecule type" value="Genomic_DNA"/>
</dbReference>
<dbReference type="InterPro" id="IPR017964">
    <property type="entry name" value="DNA-dir_DNA_pol_B_CS"/>
</dbReference>
<name>A0A5J4V7Q7_9EUKA</name>
<evidence type="ECO:0000259" key="1">
    <source>
        <dbReference type="PROSITE" id="PS50994"/>
    </source>
</evidence>
<dbReference type="PROSITE" id="PS50994">
    <property type="entry name" value="INTEGRASE"/>
    <property type="match status" value="1"/>
</dbReference>
<feature type="domain" description="Integrase catalytic" evidence="1">
    <location>
        <begin position="953"/>
        <end position="1116"/>
    </location>
</feature>
<sequence length="1182" mass="138805">MDYNILLLNDDDGNQHLMYIISVEKLLGIKICPICNNHAIFTKDPNNNSKRKMDTHMKECQQNNGQIKKYITLEKFPKPFVPHITSNKTYRYLLAHNRESEYKATQYYITFRFQTELQKIRGYQYPILTPTAVASTIKAKNYIKTISFDKTQDNFVEKWLDQVFSEALQIRDDNKFADDVPQRYEVHVIGFDCLKSATTLIFKNIKSMKYEIIDRPGSRSCPIHIIVKSTDNSIHLKFIDAKNYVSANMELDDFLRDIGKVELSNDIIRQSQLLLSAIDNRINDYIPYHIDLLQNTSLAKLSCLKKYAFAYKNFNISSCYNPIDNSNPYDLTLEYWKSKVNSYNEQDKRKKRRIDHNIQYDDYEYFHEVFLTQRCHMCQARFTYDNQPTLDRVDNNKSHTKTNVLPCCLYCNKYASNKDKETARLMIQLRKYCELYSLPMTISNQEVYDSLRNDMVGGNSFVIHRENITGKTQIHKFKLQDNEVVSYELPHIVENIICLDFNSFYGSCMSSEYHPLIPYTNHRMYMPGGVKYIIHDQEQAKQFIFNKHRFSSDEDIINKNVHLFIAKVKAHIPNEYINEFINFPVIWRNLKIITDKDTIGEYTYENMIKNNMQHDMEEQKLMMLLSTHDEHMQFNNYYLWFLIDRCHLVIDDIKQLIVFNKHCQFNEFVKTNINLRCKAHIEGNKGEELKNKLEVNTSFGYDSINSEKYKDFRLCNKKNVWKHHMANTFLTDKQISENCFIVELEKKRCSCSTPLQVAYFTMDNSKYFYLNAYYNFLTPCLDMDYIHVIYGDTDSLCLAIAHESWPIKDKKLWDQLYSQLFPSVSDGSNYYDKKKILGWNIESESTTCLALAPKFIQERIGISGINTKTIVLRNQACAPYIHVDKLIVIILALIIRLRNKPRTQAKNQLQEKSSDSLEYPFKSKIEHFKKLHGKSPGKIQEIPPDYQIKPLSKLNRPYFSPKLGSWESDLVFSMDERIIRANQIYLFCININTKYLVVFPLRDKSAGQIKNALQILVKNYHVTNIRGDGEKGFNGSVLKSFCQEHKITSFFTDSKFTNHNRVVDSVIRTIRNAFGDDSQKFADNGLMQHIVKMYNQTPHSAYENKYSPQQANDNQDIEGQYIRQQQDKLFEVKQQQQNKGLLSFKPGNILMIHLDYSKTSHQNMAIVPKAQKGKWQFSVPVK</sequence>
<comment type="caution">
    <text evidence="2">The sequence shown here is derived from an EMBL/GenBank/DDBJ whole genome shotgun (WGS) entry which is preliminary data.</text>
</comment>
<dbReference type="InterPro" id="IPR036397">
    <property type="entry name" value="RNaseH_sf"/>
</dbReference>